<dbReference type="InterPro" id="IPR018958">
    <property type="entry name" value="Knr4/Smi1-like_dom"/>
</dbReference>
<dbReference type="RefSeq" id="WP_064065090.1">
    <property type="nucleotide sequence ID" value="NZ_LPZN01000054.1"/>
</dbReference>
<feature type="region of interest" description="Disordered" evidence="1">
    <location>
        <begin position="94"/>
        <end position="115"/>
    </location>
</feature>
<sequence>MTTHWRITISSVQEDDSRRGLVTLKGSTSSSALPDVIGDAADRAHAWADKFGRTLAGGATLQLDGEDEDDDYYKIEGLDGSLSVDEIVERAVRERVHRRSQKEQSPPRSERSVRTPVGVASRYGAESAGFAAVWQALRDLVADVSIVSGAPLDDVTKVESATGVRWTADLRTLFTQHSGGFELVPAFELVDLGRVLEVRQMFFDAEEFVVEQNADLPPVAADAERPAGSPADRFVPQFIPIAEDNTGAVLVVDMRSGELSGCVIEFSTSMGGSEALWPSLGALVSDVLTALTTNGALLQGKYRPEVGAGLTWSRMT</sequence>
<organism evidence="3 4">
    <name type="scientific">Rhodococcus gordoniae</name>
    <dbReference type="NCBI Taxonomy" id="223392"/>
    <lineage>
        <taxon>Bacteria</taxon>
        <taxon>Bacillati</taxon>
        <taxon>Actinomycetota</taxon>
        <taxon>Actinomycetes</taxon>
        <taxon>Mycobacteriales</taxon>
        <taxon>Nocardiaceae</taxon>
        <taxon>Rhodococcus</taxon>
    </lineage>
</organism>
<dbReference type="OrthoDB" id="3287229at2"/>
<accession>A0A379PQK0</accession>
<evidence type="ECO:0000259" key="2">
    <source>
        <dbReference type="Pfam" id="PF09346"/>
    </source>
</evidence>
<gene>
    <name evidence="3" type="ORF">NCTC13296_04404</name>
</gene>
<evidence type="ECO:0000256" key="1">
    <source>
        <dbReference type="SAM" id="MobiDB-lite"/>
    </source>
</evidence>
<evidence type="ECO:0000313" key="3">
    <source>
        <dbReference type="EMBL" id="SUF09206.1"/>
    </source>
</evidence>
<evidence type="ECO:0000313" key="4">
    <source>
        <dbReference type="Proteomes" id="UP000254569"/>
    </source>
</evidence>
<reference evidence="3 4" key="1">
    <citation type="submission" date="2018-06" db="EMBL/GenBank/DDBJ databases">
        <authorList>
            <consortium name="Pathogen Informatics"/>
            <person name="Doyle S."/>
        </authorList>
    </citation>
    <scope>NUCLEOTIDE SEQUENCE [LARGE SCALE GENOMIC DNA]</scope>
    <source>
        <strain evidence="3 4">NCTC13296</strain>
    </source>
</reference>
<dbReference type="Pfam" id="PF09346">
    <property type="entry name" value="SMI1_KNR4"/>
    <property type="match status" value="1"/>
</dbReference>
<keyword evidence="4" id="KW-1185">Reference proteome</keyword>
<dbReference type="AlphaFoldDB" id="A0A379PQK0"/>
<protein>
    <recommendedName>
        <fullName evidence="2">Knr4/Smi1-like domain-containing protein</fullName>
    </recommendedName>
</protein>
<proteinExistence type="predicted"/>
<dbReference type="EMBL" id="UGVI01000002">
    <property type="protein sequence ID" value="SUF09206.1"/>
    <property type="molecule type" value="Genomic_DNA"/>
</dbReference>
<dbReference type="Proteomes" id="UP000254569">
    <property type="component" value="Unassembled WGS sequence"/>
</dbReference>
<feature type="domain" description="Knr4/Smi1-like" evidence="2">
    <location>
        <begin position="150"/>
        <end position="284"/>
    </location>
</feature>
<name>A0A379PQK0_9NOCA</name>